<dbReference type="PANTHER" id="PTHR46434:SF1">
    <property type="entry name" value="GENETIC INTERACTOR OF PROHIBITINS 3, MITOCHONDRIAL"/>
    <property type="match status" value="1"/>
</dbReference>
<dbReference type="InterPro" id="IPR048422">
    <property type="entry name" value="NOA1/YqeH-like_C"/>
</dbReference>
<dbReference type="InterPro" id="IPR019988">
    <property type="entry name" value="GTP-bd_ribosome_bgen_YqeH"/>
</dbReference>
<evidence type="ECO:0000313" key="3">
    <source>
        <dbReference type="Proteomes" id="UP001469365"/>
    </source>
</evidence>
<dbReference type="SUPFAM" id="SSF52540">
    <property type="entry name" value="P-loop containing nucleoside triphosphate hydrolases"/>
    <property type="match status" value="1"/>
</dbReference>
<sequence length="377" mass="42393">MTLDREQTQQEELYCSGCGVRIQTEDVQKLGYVPASALSRTPLICQRCFRIKNYNESSSITLNQDDFLRLLTHVGSTESLVVNIVDLFDFEGSMISGLARFVGTNPIVLVVNKIDLLPKVTNYNRILNWVQRQVKEAGLRVVEVVLCSAKKNMGFERVIEAIEEHRKGRDIYVVGATNVGKSTLINRLIRDYSDLDAELTTSQYPGTTLDLVRIPMDDGSSIIDTPGIVYKHRMTELVGKKDLMKLMPDKPVKPLVFQLNEKQSIFFGSLMRFDFVQGERQSFTFYVSNALKAHRTKLEKADALYEEHRGVMLTPPSLEELELLPPLTKHTIRVPKGKPMDVSVSGIGWIKANSEAGADLIIHVPKGVKVALRETLI</sequence>
<name>A0ABU9DMP1_9BACL</name>
<proteinExistence type="predicted"/>
<dbReference type="InterPro" id="IPR000795">
    <property type="entry name" value="T_Tr_GTP-bd_dom"/>
</dbReference>
<keyword evidence="3" id="KW-1185">Reference proteome</keyword>
<protein>
    <submittedName>
        <fullName evidence="2">Ribosome biogenesis GTPase YqeH</fullName>
    </submittedName>
</protein>
<dbReference type="EMBL" id="JBBPCC010000009">
    <property type="protein sequence ID" value="MEK8129363.1"/>
    <property type="molecule type" value="Genomic_DNA"/>
</dbReference>
<comment type="caution">
    <text evidence="2">The sequence shown here is derived from an EMBL/GenBank/DDBJ whole genome shotgun (WGS) entry which is preliminary data.</text>
</comment>
<feature type="domain" description="CP-type G" evidence="1">
    <location>
        <begin position="68"/>
        <end position="231"/>
    </location>
</feature>
<dbReference type="RefSeq" id="WP_341416460.1">
    <property type="nucleotide sequence ID" value="NZ_JBBPCC010000009.1"/>
</dbReference>
<dbReference type="Pfam" id="PF01926">
    <property type="entry name" value="MMR_HSR1"/>
    <property type="match status" value="1"/>
</dbReference>
<dbReference type="NCBIfam" id="TIGR03597">
    <property type="entry name" value="GTPase_YqeH"/>
    <property type="match status" value="1"/>
</dbReference>
<dbReference type="InterPro" id="IPR050896">
    <property type="entry name" value="Mito_lipid_metab_GTPase"/>
</dbReference>
<evidence type="ECO:0000259" key="1">
    <source>
        <dbReference type="PROSITE" id="PS51721"/>
    </source>
</evidence>
<reference evidence="2 3" key="1">
    <citation type="submission" date="2024-04" db="EMBL/GenBank/DDBJ databases">
        <title>draft genome sequnece of Paenibacillus filicis.</title>
        <authorList>
            <person name="Kim D.-U."/>
        </authorList>
    </citation>
    <scope>NUCLEOTIDE SEQUENCE [LARGE SCALE GENOMIC DNA]</scope>
    <source>
        <strain evidence="2 3">KACC14197</strain>
    </source>
</reference>
<dbReference type="Pfam" id="PF00009">
    <property type="entry name" value="GTP_EFTU"/>
    <property type="match status" value="1"/>
</dbReference>
<evidence type="ECO:0000313" key="2">
    <source>
        <dbReference type="EMBL" id="MEK8129363.1"/>
    </source>
</evidence>
<dbReference type="PROSITE" id="PS51721">
    <property type="entry name" value="G_CP"/>
    <property type="match status" value="1"/>
</dbReference>
<dbReference type="Pfam" id="PF21516">
    <property type="entry name" value="YqeH-like_C"/>
    <property type="match status" value="1"/>
</dbReference>
<dbReference type="InterPro" id="IPR030378">
    <property type="entry name" value="G_CP_dom"/>
</dbReference>
<dbReference type="Gene3D" id="3.40.50.300">
    <property type="entry name" value="P-loop containing nucleotide triphosphate hydrolases"/>
    <property type="match status" value="1"/>
</dbReference>
<dbReference type="InterPro" id="IPR006073">
    <property type="entry name" value="GTP-bd"/>
</dbReference>
<dbReference type="CDD" id="cd01855">
    <property type="entry name" value="YqeH"/>
    <property type="match status" value="1"/>
</dbReference>
<dbReference type="PANTHER" id="PTHR46434">
    <property type="entry name" value="GENETIC INTERACTOR OF PROHIBITINS 3, MITOCHONDRIAL"/>
    <property type="match status" value="1"/>
</dbReference>
<organism evidence="2 3">
    <name type="scientific">Paenibacillus filicis</name>
    <dbReference type="NCBI Taxonomy" id="669464"/>
    <lineage>
        <taxon>Bacteria</taxon>
        <taxon>Bacillati</taxon>
        <taxon>Bacillota</taxon>
        <taxon>Bacilli</taxon>
        <taxon>Bacillales</taxon>
        <taxon>Paenibacillaceae</taxon>
        <taxon>Paenibacillus</taxon>
    </lineage>
</organism>
<gene>
    <name evidence="2" type="primary">yqeH</name>
    <name evidence="2" type="ORF">WMW72_15765</name>
</gene>
<dbReference type="Proteomes" id="UP001469365">
    <property type="component" value="Unassembled WGS sequence"/>
</dbReference>
<dbReference type="InterPro" id="IPR027417">
    <property type="entry name" value="P-loop_NTPase"/>
</dbReference>
<accession>A0ABU9DMP1</accession>